<evidence type="ECO:0000313" key="3">
    <source>
        <dbReference type="EMBL" id="EZF57460.1"/>
    </source>
</evidence>
<dbReference type="InterPro" id="IPR015915">
    <property type="entry name" value="Kelch-typ_b-propeller"/>
</dbReference>
<name>A0A022WGA2_TRIRU</name>
<evidence type="ECO:0000256" key="1">
    <source>
        <dbReference type="SAM" id="MobiDB-lite"/>
    </source>
</evidence>
<feature type="compositionally biased region" description="Pro residues" evidence="1">
    <location>
        <begin position="482"/>
        <end position="492"/>
    </location>
</feature>
<keyword evidence="2" id="KW-1133">Transmembrane helix</keyword>
<dbReference type="HOGENOM" id="CLU_013054_0_0_1"/>
<feature type="region of interest" description="Disordered" evidence="1">
    <location>
        <begin position="331"/>
        <end position="380"/>
    </location>
</feature>
<feature type="compositionally biased region" description="Basic and acidic residues" evidence="1">
    <location>
        <begin position="653"/>
        <end position="668"/>
    </location>
</feature>
<dbReference type="EMBL" id="KK207687">
    <property type="protein sequence ID" value="EZF57460.1"/>
    <property type="molecule type" value="Genomic_DNA"/>
</dbReference>
<keyword evidence="2" id="KW-0472">Membrane</keyword>
<feature type="compositionally biased region" description="Low complexity" evidence="1">
    <location>
        <begin position="696"/>
        <end position="707"/>
    </location>
</feature>
<organism evidence="3">
    <name type="scientific">Trichophyton rubrum CBS 288.86</name>
    <dbReference type="NCBI Taxonomy" id="1215330"/>
    <lineage>
        <taxon>Eukaryota</taxon>
        <taxon>Fungi</taxon>
        <taxon>Dikarya</taxon>
        <taxon>Ascomycota</taxon>
        <taxon>Pezizomycotina</taxon>
        <taxon>Eurotiomycetes</taxon>
        <taxon>Eurotiomycetidae</taxon>
        <taxon>Onygenales</taxon>
        <taxon>Arthrodermataceae</taxon>
        <taxon>Trichophyton</taxon>
    </lineage>
</organism>
<feature type="compositionally biased region" description="Polar residues" evidence="1">
    <location>
        <begin position="669"/>
        <end position="679"/>
    </location>
</feature>
<dbReference type="Proteomes" id="UP000023758">
    <property type="component" value="Unassembled WGS sequence"/>
</dbReference>
<evidence type="ECO:0000256" key="2">
    <source>
        <dbReference type="SAM" id="Phobius"/>
    </source>
</evidence>
<feature type="region of interest" description="Disordered" evidence="1">
    <location>
        <begin position="561"/>
        <end position="586"/>
    </location>
</feature>
<dbReference type="SUPFAM" id="SSF117281">
    <property type="entry name" value="Kelch motif"/>
    <property type="match status" value="1"/>
</dbReference>
<reference evidence="3" key="1">
    <citation type="submission" date="2014-02" db="EMBL/GenBank/DDBJ databases">
        <title>The Genome Sequence of Trichophyton rubrum (morphotype fischeri) CBS 288.86.</title>
        <authorList>
            <consortium name="The Broad Institute Genomics Platform"/>
            <person name="Cuomo C.A."/>
            <person name="White T.C."/>
            <person name="Graser Y."/>
            <person name="Martinez-Rossi N."/>
            <person name="Heitman J."/>
            <person name="Young S.K."/>
            <person name="Zeng Q."/>
            <person name="Gargeya S."/>
            <person name="Abouelleil A."/>
            <person name="Alvarado L."/>
            <person name="Chapman S.B."/>
            <person name="Gainer-Dewar J."/>
            <person name="Goldberg J."/>
            <person name="Griggs A."/>
            <person name="Gujja S."/>
            <person name="Hansen M."/>
            <person name="Howarth C."/>
            <person name="Imamovic A."/>
            <person name="Larimer J."/>
            <person name="Martinez D."/>
            <person name="Murphy C."/>
            <person name="Pearson M.D."/>
            <person name="Persinoti G."/>
            <person name="Poon T."/>
            <person name="Priest M."/>
            <person name="Roberts A.D."/>
            <person name="Saif S."/>
            <person name="Shea T.D."/>
            <person name="Sykes S.N."/>
            <person name="Wortman J."/>
            <person name="Nusbaum C."/>
            <person name="Birren B."/>
        </authorList>
    </citation>
    <scope>NUCLEOTIDE SEQUENCE [LARGE SCALE GENOMIC DNA]</scope>
    <source>
        <strain evidence="3">CBS 288.86</strain>
    </source>
</reference>
<feature type="region of interest" description="Disordered" evidence="1">
    <location>
        <begin position="646"/>
        <end position="739"/>
    </location>
</feature>
<feature type="transmembrane region" description="Helical" evidence="2">
    <location>
        <begin position="390"/>
        <end position="414"/>
    </location>
</feature>
<feature type="region of interest" description="Disordered" evidence="1">
    <location>
        <begin position="239"/>
        <end position="273"/>
    </location>
</feature>
<gene>
    <name evidence="3" type="ORF">H103_00299</name>
</gene>
<dbReference type="OrthoDB" id="5352000at2759"/>
<feature type="compositionally biased region" description="Basic and acidic residues" evidence="1">
    <location>
        <begin position="680"/>
        <end position="693"/>
    </location>
</feature>
<evidence type="ECO:0008006" key="4">
    <source>
        <dbReference type="Google" id="ProtNLM"/>
    </source>
</evidence>
<feature type="compositionally biased region" description="Basic residues" evidence="1">
    <location>
        <begin position="246"/>
        <end position="259"/>
    </location>
</feature>
<feature type="compositionally biased region" description="Basic and acidic residues" evidence="1">
    <location>
        <begin position="573"/>
        <end position="585"/>
    </location>
</feature>
<dbReference type="AlphaFoldDB" id="A0A022WGA2"/>
<sequence>MPSPKPPFELKDHCSLIHQNVLYVYSPAGFMSLALEPNAKWSKLEMGRSVTGASCFKGPTDGDRNNPAFYVVGGTGGPDDYLGIQSYSFLDKKWKFPPLDGSNMKNRLDHDAVFIESQSSILVFAGSTNGNPTPSTETFMISMNSNLYHIESRGGPVAPSTKPILLPQGKDSVLLVAGSGDSKVYEFKDNAWHMFDHVLESPITDPTNTPVIANPYIDGYMALQVFDLAASPVSVRTDSLVQPGAPHRRSIHSHHHGHVHSTMEKRGPYPAYNSTLAPTGSRTGASVAADPGYNNRVVISGGNSEEPIVIFNQDDNAWLDIKDFFSVSTTSSASSSTMTSSSMTVISSTSTPTITSAPTFTPYPTETETSSTSSDRVDDVVPPDGRTLTIIGATLGTLLGIGAIIIIILLVLAWRRRTSLYCQHAKEKHMNSDDKDRFSFQDAGVEPLTRSIQPIARGPVPSTDSWAYVAGQVDDYSRPSLNPQPPAPPPTRGMPISEKSPSPLRAMEAAQEERPDSDVYPPVSNNRPVFGAVVDHRQSEADDRLTDEGWSKYFQRDKDNGSIKSRASSVDSKYSKSDYKSDYQSDYRGSGWPHVSAEVPPLRFDGPHPLGMVASGSPSTETPPKWPFTQLQGMAAKISSADSISINSDDFYDDRRDTGRDTLRDTKSDAFSTGAPSSTHDVDRWGRVSREPRVPSSNYSNSVYYDNPGPPHTGGPDRYLNPMHPESRAPSSYYGRNTRSASRGILSSDLSWLNIGSNR</sequence>
<keyword evidence="2" id="KW-0812">Transmembrane</keyword>
<accession>A0A022WGA2</accession>
<feature type="region of interest" description="Disordered" evidence="1">
    <location>
        <begin position="475"/>
        <end position="524"/>
    </location>
</feature>
<proteinExistence type="predicted"/>
<protein>
    <recommendedName>
        <fullName evidence="4">Pre-mRNA splicing factor CLF1</fullName>
    </recommendedName>
</protein>